<accession>I1R2W1</accession>
<proteinExistence type="predicted"/>
<organism evidence="1 2">
    <name type="scientific">Oryza glaberrima</name>
    <name type="common">African rice</name>
    <dbReference type="NCBI Taxonomy" id="4538"/>
    <lineage>
        <taxon>Eukaryota</taxon>
        <taxon>Viridiplantae</taxon>
        <taxon>Streptophyta</taxon>
        <taxon>Embryophyta</taxon>
        <taxon>Tracheophyta</taxon>
        <taxon>Spermatophyta</taxon>
        <taxon>Magnoliopsida</taxon>
        <taxon>Liliopsida</taxon>
        <taxon>Poales</taxon>
        <taxon>Poaceae</taxon>
        <taxon>BOP clade</taxon>
        <taxon>Oryzoideae</taxon>
        <taxon>Oryzeae</taxon>
        <taxon>Oryzinae</taxon>
        <taxon>Oryza</taxon>
    </lineage>
</organism>
<evidence type="ECO:0000313" key="1">
    <source>
        <dbReference type="EnsemblPlants" id="ORGLA11G0210300.1"/>
    </source>
</evidence>
<dbReference type="Gramene" id="ORGLA11G0210300.1">
    <property type="protein sequence ID" value="ORGLA11G0210300.1"/>
    <property type="gene ID" value="ORGLA11G0210300"/>
</dbReference>
<evidence type="ECO:0000313" key="2">
    <source>
        <dbReference type="Proteomes" id="UP000007306"/>
    </source>
</evidence>
<reference evidence="1" key="1">
    <citation type="submission" date="2015-06" db="UniProtKB">
        <authorList>
            <consortium name="EnsemblPlants"/>
        </authorList>
    </citation>
    <scope>IDENTIFICATION</scope>
</reference>
<dbReference type="HOGENOM" id="CLU_3176257_0_0_1"/>
<dbReference type="AlphaFoldDB" id="I1R2W1"/>
<protein>
    <submittedName>
        <fullName evidence="1">Uncharacterized protein</fullName>
    </submittedName>
</protein>
<dbReference type="Proteomes" id="UP000007306">
    <property type="component" value="Unassembled WGS sequence"/>
</dbReference>
<keyword evidence="2" id="KW-1185">Reference proteome</keyword>
<name>I1R2W1_ORYGL</name>
<dbReference type="EnsemblPlants" id="ORGLA11G0210300.1">
    <property type="protein sequence ID" value="ORGLA11G0210300.1"/>
    <property type="gene ID" value="ORGLA11G0210300"/>
</dbReference>
<reference evidence="2" key="2">
    <citation type="submission" date="2018-04" db="EMBL/GenBank/DDBJ databases">
        <title>OglaRS2 (Oryza glaberrima Reference Sequence Version 2).</title>
        <authorList>
            <person name="Zhang J."/>
            <person name="Kudrna D."/>
            <person name="Lee S."/>
            <person name="Talag J."/>
            <person name="Rajasekar S."/>
            <person name="Wing R.A."/>
        </authorList>
    </citation>
    <scope>NUCLEOTIDE SEQUENCE [LARGE SCALE GENOMIC DNA]</scope>
    <source>
        <strain evidence="2">cv. IRGC 96717</strain>
    </source>
</reference>
<sequence length="45" mass="4927">MDSPATPVALSPPLLSLAHHNEPYYTKCPAIAHSGLWLALLMFHN</sequence>